<evidence type="ECO:0000313" key="6">
    <source>
        <dbReference type="EMBL" id="MCS0498053.1"/>
    </source>
</evidence>
<gene>
    <name evidence="6" type="ORF">NUH29_00615</name>
</gene>
<keyword evidence="7" id="KW-1185">Reference proteome</keyword>
<dbReference type="Proteomes" id="UP001205337">
    <property type="component" value="Unassembled WGS sequence"/>
</dbReference>
<evidence type="ECO:0000256" key="2">
    <source>
        <dbReference type="ARBA" id="ARBA00006739"/>
    </source>
</evidence>
<dbReference type="Pfam" id="PF00535">
    <property type="entry name" value="Glycos_transf_2"/>
    <property type="match status" value="1"/>
</dbReference>
<evidence type="ECO:0000259" key="5">
    <source>
        <dbReference type="Pfam" id="PF00535"/>
    </source>
</evidence>
<dbReference type="EMBL" id="JANTHX010000002">
    <property type="protein sequence ID" value="MCS0498053.1"/>
    <property type="molecule type" value="Genomic_DNA"/>
</dbReference>
<dbReference type="Gene3D" id="3.90.550.10">
    <property type="entry name" value="Spore Coat Polysaccharide Biosynthesis Protein SpsA, Chain A"/>
    <property type="match status" value="1"/>
</dbReference>
<comment type="similarity">
    <text evidence="2">Belongs to the glycosyltransferase 2 family.</text>
</comment>
<evidence type="ECO:0000256" key="3">
    <source>
        <dbReference type="ARBA" id="ARBA00022676"/>
    </source>
</evidence>
<evidence type="ECO:0000256" key="1">
    <source>
        <dbReference type="ARBA" id="ARBA00004776"/>
    </source>
</evidence>
<reference evidence="6 7" key="1">
    <citation type="submission" date="2022-08" db="EMBL/GenBank/DDBJ databases">
        <authorList>
            <person name="Li F."/>
        </authorList>
    </citation>
    <scope>NUCLEOTIDE SEQUENCE [LARGE SCALE GENOMIC DNA]</scope>
    <source>
        <strain evidence="6 7">10F1B-8-1</strain>
    </source>
</reference>
<dbReference type="GO" id="GO:0016757">
    <property type="term" value="F:glycosyltransferase activity"/>
    <property type="evidence" value="ECO:0007669"/>
    <property type="project" value="UniProtKB-KW"/>
</dbReference>
<name>A0ABT1ZBG2_9MICO</name>
<comment type="pathway">
    <text evidence="1">Cell wall biogenesis; cell wall polysaccharide biosynthesis.</text>
</comment>
<dbReference type="PANTHER" id="PTHR43179:SF12">
    <property type="entry name" value="GALACTOFURANOSYLTRANSFERASE GLFT2"/>
    <property type="match status" value="1"/>
</dbReference>
<keyword evidence="4 6" id="KW-0808">Transferase</keyword>
<dbReference type="EC" id="2.4.-.-" evidence="6"/>
<sequence>MPSPSELAVVVCSRERAEMLSAALVTIVAHTPREAEILVVDSASTTSATIDVARAAGVRYVRTDTKGLSIARNVGLAATRRPYLVYTDDDCVAVERWTEGILERFADEAVGSVTGEMIDHTLADEVAPGEPRRYERVLDGLDAGHGALMAFRRDVLVELGGFDEVLGAGRRFAGAEDLDIFCRILDAGYAVVHDPSCVVHHVNTRDDIAYEALYRGYGLGLGGLVGKWLRVRWITGARMFAILAGRTARRAFRQRRDPRRGPAERAMLSGIVTGIAESRRLELEAGRFVDAEPPAPIVVDGLPDAAAIRMEEGS</sequence>
<dbReference type="SUPFAM" id="SSF53448">
    <property type="entry name" value="Nucleotide-diphospho-sugar transferases"/>
    <property type="match status" value="1"/>
</dbReference>
<dbReference type="RefSeq" id="WP_258796927.1">
    <property type="nucleotide sequence ID" value="NZ_JANTHX010000002.1"/>
</dbReference>
<proteinExistence type="inferred from homology"/>
<evidence type="ECO:0000313" key="7">
    <source>
        <dbReference type="Proteomes" id="UP001205337"/>
    </source>
</evidence>
<dbReference type="PANTHER" id="PTHR43179">
    <property type="entry name" value="RHAMNOSYLTRANSFERASE WBBL"/>
    <property type="match status" value="1"/>
</dbReference>
<keyword evidence="3 6" id="KW-0328">Glycosyltransferase</keyword>
<organism evidence="6 7">
    <name type="scientific">Protaetiibacter mangrovi</name>
    <dbReference type="NCBI Taxonomy" id="2970926"/>
    <lineage>
        <taxon>Bacteria</taxon>
        <taxon>Bacillati</taxon>
        <taxon>Actinomycetota</taxon>
        <taxon>Actinomycetes</taxon>
        <taxon>Micrococcales</taxon>
        <taxon>Microbacteriaceae</taxon>
        <taxon>Protaetiibacter</taxon>
    </lineage>
</organism>
<dbReference type="InterPro" id="IPR029044">
    <property type="entry name" value="Nucleotide-diphossugar_trans"/>
</dbReference>
<accession>A0ABT1ZBG2</accession>
<protein>
    <submittedName>
        <fullName evidence="6">Glycosyltransferase</fullName>
        <ecNumber evidence="6">2.4.-.-</ecNumber>
    </submittedName>
</protein>
<feature type="domain" description="Glycosyltransferase 2-like" evidence="5">
    <location>
        <begin position="9"/>
        <end position="119"/>
    </location>
</feature>
<evidence type="ECO:0000256" key="4">
    <source>
        <dbReference type="ARBA" id="ARBA00022679"/>
    </source>
</evidence>
<dbReference type="InterPro" id="IPR001173">
    <property type="entry name" value="Glyco_trans_2-like"/>
</dbReference>
<comment type="caution">
    <text evidence="6">The sequence shown here is derived from an EMBL/GenBank/DDBJ whole genome shotgun (WGS) entry which is preliminary data.</text>
</comment>